<dbReference type="Proteomes" id="UP000692954">
    <property type="component" value="Unassembled WGS sequence"/>
</dbReference>
<evidence type="ECO:0008006" key="4">
    <source>
        <dbReference type="Google" id="ProtNLM"/>
    </source>
</evidence>
<evidence type="ECO:0000313" key="2">
    <source>
        <dbReference type="EMBL" id="CAD8061924.1"/>
    </source>
</evidence>
<evidence type="ECO:0000256" key="1">
    <source>
        <dbReference type="SAM" id="Phobius"/>
    </source>
</evidence>
<dbReference type="AlphaFoldDB" id="A0A8S1LG56"/>
<keyword evidence="1" id="KW-1133">Transmembrane helix</keyword>
<comment type="caution">
    <text evidence="2">The sequence shown here is derived from an EMBL/GenBank/DDBJ whole genome shotgun (WGS) entry which is preliminary data.</text>
</comment>
<reference evidence="2" key="1">
    <citation type="submission" date="2021-01" db="EMBL/GenBank/DDBJ databases">
        <authorList>
            <consortium name="Genoscope - CEA"/>
            <person name="William W."/>
        </authorList>
    </citation>
    <scope>NUCLEOTIDE SEQUENCE</scope>
</reference>
<gene>
    <name evidence="2" type="ORF">PSON_ATCC_30995.1.T0160051</name>
</gene>
<dbReference type="EMBL" id="CAJJDN010000016">
    <property type="protein sequence ID" value="CAD8061924.1"/>
    <property type="molecule type" value="Genomic_DNA"/>
</dbReference>
<keyword evidence="1" id="KW-0812">Transmembrane</keyword>
<keyword evidence="1" id="KW-0472">Membrane</keyword>
<keyword evidence="3" id="KW-1185">Reference proteome</keyword>
<protein>
    <recommendedName>
        <fullName evidence="4">Transmembrane protein</fullName>
    </recommendedName>
</protein>
<organism evidence="2 3">
    <name type="scientific">Paramecium sonneborni</name>
    <dbReference type="NCBI Taxonomy" id="65129"/>
    <lineage>
        <taxon>Eukaryota</taxon>
        <taxon>Sar</taxon>
        <taxon>Alveolata</taxon>
        <taxon>Ciliophora</taxon>
        <taxon>Intramacronucleata</taxon>
        <taxon>Oligohymenophorea</taxon>
        <taxon>Peniculida</taxon>
        <taxon>Parameciidae</taxon>
        <taxon>Paramecium</taxon>
    </lineage>
</organism>
<sequence length="436" mass="53194">MSRLQKQQLEQKEQKFIYELLPNKYYNQQKTCWAIAIDDDTKFLVARWRYKENSNNLKTSSLDYYSQFFKIDVFYHFWIKLYIIMVLNFIIQSQIYVQIERAFLKHIMSDSQLFQSSINNQWFQGQYHKILVSIVLTMEMLINYNRSFQYCFWIIIKQRSQYFNFLWRRSSDSNHNKYTQIQMECYLKNIRIWNTFAFQPWQASYLELYSYDSTKGQYLKINEFPISGQTQFCTFLFPCIFVPSKLIFLSKNGYNLNLIQLQINSSKFDGHLMQAIDFQFPNNWLGNIFGTMNQNGEFLITWDNNIKRLIYSKEQKIKKAIAIYIDYFYYIEKQYINSFIFSQFVKKINLLSFITISTLNTLFLLNKLPFSLLNQQQKYYRYIFQVNLILVEKLKYEQQIIELFQFLINMTKKQLLIKNIIWKLQDILLFQYNEEI</sequence>
<accession>A0A8S1LG56</accession>
<feature type="transmembrane region" description="Helical" evidence="1">
    <location>
        <begin position="73"/>
        <end position="91"/>
    </location>
</feature>
<evidence type="ECO:0000313" key="3">
    <source>
        <dbReference type="Proteomes" id="UP000692954"/>
    </source>
</evidence>
<name>A0A8S1LG56_9CILI</name>
<proteinExistence type="predicted"/>